<evidence type="ECO:0000313" key="2">
    <source>
        <dbReference type="Proteomes" id="UP000249057"/>
    </source>
</evidence>
<gene>
    <name evidence="1" type="ORF">BO95DRAFT_437714</name>
</gene>
<dbReference type="Proteomes" id="UP000249057">
    <property type="component" value="Unassembled WGS sequence"/>
</dbReference>
<reference evidence="1" key="1">
    <citation type="submission" date="2018-02" db="EMBL/GenBank/DDBJ databases">
        <title>The genomes of Aspergillus section Nigri reveals drivers in fungal speciation.</title>
        <authorList>
            <consortium name="DOE Joint Genome Institute"/>
            <person name="Vesth T.C."/>
            <person name="Nybo J."/>
            <person name="Theobald S."/>
            <person name="Brandl J."/>
            <person name="Frisvad J.C."/>
            <person name="Nielsen K.F."/>
            <person name="Lyhne E.K."/>
            <person name="Kogle M.E."/>
            <person name="Kuo A."/>
            <person name="Riley R."/>
            <person name="Clum A."/>
            <person name="Nolan M."/>
            <person name="Lipzen A."/>
            <person name="Salamov A."/>
            <person name="Henrissat B."/>
            <person name="Wiebenga A."/>
            <person name="De vries R.P."/>
            <person name="Grigoriev I.V."/>
            <person name="Mortensen U.H."/>
            <person name="Andersen M.R."/>
            <person name="Baker S.E."/>
        </authorList>
    </citation>
    <scope>NUCLEOTIDE SEQUENCE</scope>
    <source>
        <strain evidence="1">CBS 621.78</strain>
    </source>
</reference>
<sequence>MSKPILIVGAGLGGLALAQGLKKNNIPVQIYERDAKQDFRAQGYRLRIGTEGILALRATLTPELFGLFEATCAENGLLSGGARLDALSGRALIQQVGGGGGGGGGAGRGLPIQAHGSLKPYTVDRGVLREVLMTDLDDEIHFGKRFTHYDVRQGKNGEESSESTGVIAFFDDGTSEEGALLVGADGLRSQVRKQLLSPSYPFLDTGMRIVYGKTYITPEFEQRFAREAMGGMSLVTERETEAPKTLLLEAIRFPQADTPVRGIQLPRDYVYWVLLAHKNDIPLGDEEALRLDGDGSARLSLELTAEWDASVRVLFEEQDRNQTSTLRICSVRPDVPAWNAHATVTLLGDAIHAMPPTGGMGVNTALRDAEDIVRRIVEVNGSRGVDVDLVAGYEESLRKFAREAVRLSWEGGRRGFDLRPAETCEEIVL</sequence>
<organism evidence="1 2">
    <name type="scientific">Aspergillus brunneoviolaceus CBS 621.78</name>
    <dbReference type="NCBI Taxonomy" id="1450534"/>
    <lineage>
        <taxon>Eukaryota</taxon>
        <taxon>Fungi</taxon>
        <taxon>Dikarya</taxon>
        <taxon>Ascomycota</taxon>
        <taxon>Pezizomycotina</taxon>
        <taxon>Eurotiomycetes</taxon>
        <taxon>Eurotiomycetidae</taxon>
        <taxon>Eurotiales</taxon>
        <taxon>Aspergillaceae</taxon>
        <taxon>Aspergillus</taxon>
        <taxon>Aspergillus subgen. Circumdati</taxon>
    </lineage>
</organism>
<dbReference type="EMBL" id="KZ825310">
    <property type="protein sequence ID" value="RAH51545.1"/>
    <property type="molecule type" value="Genomic_DNA"/>
</dbReference>
<proteinExistence type="predicted"/>
<evidence type="ECO:0000313" key="1">
    <source>
        <dbReference type="EMBL" id="RAH51545.1"/>
    </source>
</evidence>
<name>A0ACD1GQL7_9EURO</name>
<accession>A0ACD1GQL7</accession>
<keyword evidence="2" id="KW-1185">Reference proteome</keyword>
<protein>
    <submittedName>
        <fullName evidence="1">FAD/NAD(P)-binding domain-containing protein</fullName>
    </submittedName>
</protein>